<proteinExistence type="predicted"/>
<reference evidence="1 2" key="1">
    <citation type="submission" date="2020-04" db="EMBL/GenBank/DDBJ databases">
        <title>Ralstonia insidiosa genome sequencing and assembly.</title>
        <authorList>
            <person name="Martins R.C.R."/>
            <person name="Perdigao-Neto L.V."/>
            <person name="Levin A.S.S."/>
            <person name="Costa S.F."/>
        </authorList>
    </citation>
    <scope>NUCLEOTIDE SEQUENCE [LARGE SCALE GENOMIC DNA]</scope>
    <source>
        <strain evidence="1 2">5047</strain>
    </source>
</reference>
<comment type="caution">
    <text evidence="1">The sequence shown here is derived from an EMBL/GenBank/DDBJ whole genome shotgun (WGS) entry which is preliminary data.</text>
</comment>
<name>A0A848PAZ2_9RALS</name>
<protein>
    <submittedName>
        <fullName evidence="1">Uncharacterized protein</fullName>
    </submittedName>
</protein>
<accession>A0A848PAZ2</accession>
<dbReference type="Proteomes" id="UP000575469">
    <property type="component" value="Unassembled WGS sequence"/>
</dbReference>
<gene>
    <name evidence="1" type="ORF">HGR00_28300</name>
</gene>
<sequence>MMEAMFEIDTPPSTISAFVPGASIENTVTQKGRRYVRLSNNGRAIRAHDIAVREGVRVSLDVSGVAPVVDQFPSPEFAKQSQEMSNLLVLIDQFASDGFSCVGERASTISKETAQSARSLFSSVLPAGRLPKIAPDGEGGLIALWDSTTSPIVLVIDNWRLHLVKNAATPQAEYFDDLPFDGESVPQVVSESIPR</sequence>
<dbReference type="RefSeq" id="WP_169341856.1">
    <property type="nucleotide sequence ID" value="NZ_JABBZM010000039.1"/>
</dbReference>
<dbReference type="AlphaFoldDB" id="A0A848PAZ2"/>
<organism evidence="1 2">
    <name type="scientific">Ralstonia insidiosa</name>
    <dbReference type="NCBI Taxonomy" id="190721"/>
    <lineage>
        <taxon>Bacteria</taxon>
        <taxon>Pseudomonadati</taxon>
        <taxon>Pseudomonadota</taxon>
        <taxon>Betaproteobacteria</taxon>
        <taxon>Burkholderiales</taxon>
        <taxon>Burkholderiaceae</taxon>
        <taxon>Ralstonia</taxon>
    </lineage>
</organism>
<dbReference type="EMBL" id="JABBZM010000039">
    <property type="protein sequence ID" value="NMV41824.1"/>
    <property type="molecule type" value="Genomic_DNA"/>
</dbReference>
<evidence type="ECO:0000313" key="2">
    <source>
        <dbReference type="Proteomes" id="UP000575469"/>
    </source>
</evidence>
<evidence type="ECO:0000313" key="1">
    <source>
        <dbReference type="EMBL" id="NMV41824.1"/>
    </source>
</evidence>